<name>A0A265N7M6_9BACI</name>
<evidence type="ECO:0000256" key="2">
    <source>
        <dbReference type="ARBA" id="ARBA00022448"/>
    </source>
</evidence>
<dbReference type="Pfam" id="PF00528">
    <property type="entry name" value="BPD_transp_1"/>
    <property type="match status" value="1"/>
</dbReference>
<feature type="transmembrane region" description="Helical" evidence="7">
    <location>
        <begin position="177"/>
        <end position="202"/>
    </location>
</feature>
<comment type="caution">
    <text evidence="9">The sequence shown here is derived from an EMBL/GenBank/DDBJ whole genome shotgun (WGS) entry which is preliminary data.</text>
</comment>
<dbReference type="RefSeq" id="WP_094886269.1">
    <property type="nucleotide sequence ID" value="NZ_NPMS01000006.1"/>
</dbReference>
<dbReference type="PANTHER" id="PTHR43744:SF12">
    <property type="entry name" value="ABC TRANSPORTER PERMEASE PROTEIN MG189-RELATED"/>
    <property type="match status" value="1"/>
</dbReference>
<dbReference type="InterPro" id="IPR000515">
    <property type="entry name" value="MetI-like"/>
</dbReference>
<dbReference type="Proteomes" id="UP000216498">
    <property type="component" value="Unassembled WGS sequence"/>
</dbReference>
<keyword evidence="5 7" id="KW-1133">Transmembrane helix</keyword>
<reference evidence="9 10" key="1">
    <citation type="submission" date="2017-08" db="EMBL/GenBank/DDBJ databases">
        <title>Virgibacillus indicus sp. nov. and Virgibacillus profoundi sp. nov, two moderately halophilic bacteria isolated from marine sediment by using the Microfluidic Streak Plate.</title>
        <authorList>
            <person name="Xu B."/>
            <person name="Hu B."/>
            <person name="Wang J."/>
            <person name="Zhu Y."/>
            <person name="Huang L."/>
            <person name="Du W."/>
            <person name="Huang Y."/>
        </authorList>
    </citation>
    <scope>NUCLEOTIDE SEQUENCE [LARGE SCALE GENOMIC DNA]</scope>
    <source>
        <strain evidence="9 10">IO3-P2-C2</strain>
    </source>
</reference>
<evidence type="ECO:0000256" key="7">
    <source>
        <dbReference type="RuleBase" id="RU363032"/>
    </source>
</evidence>
<dbReference type="PROSITE" id="PS50928">
    <property type="entry name" value="ABC_TM1"/>
    <property type="match status" value="1"/>
</dbReference>
<feature type="transmembrane region" description="Helical" evidence="7">
    <location>
        <begin position="99"/>
        <end position="121"/>
    </location>
</feature>
<dbReference type="CDD" id="cd06261">
    <property type="entry name" value="TM_PBP2"/>
    <property type="match status" value="1"/>
</dbReference>
<keyword evidence="10" id="KW-1185">Reference proteome</keyword>
<dbReference type="SUPFAM" id="SSF161098">
    <property type="entry name" value="MetI-like"/>
    <property type="match status" value="1"/>
</dbReference>
<evidence type="ECO:0000256" key="1">
    <source>
        <dbReference type="ARBA" id="ARBA00004651"/>
    </source>
</evidence>
<dbReference type="GO" id="GO:0005886">
    <property type="term" value="C:plasma membrane"/>
    <property type="evidence" value="ECO:0007669"/>
    <property type="project" value="UniProtKB-SubCell"/>
</dbReference>
<keyword evidence="6 7" id="KW-0472">Membrane</keyword>
<dbReference type="PANTHER" id="PTHR43744">
    <property type="entry name" value="ABC TRANSPORTER PERMEASE PROTEIN MG189-RELATED-RELATED"/>
    <property type="match status" value="1"/>
</dbReference>
<evidence type="ECO:0000256" key="6">
    <source>
        <dbReference type="ARBA" id="ARBA00023136"/>
    </source>
</evidence>
<feature type="transmembrane region" description="Helical" evidence="7">
    <location>
        <begin position="235"/>
        <end position="256"/>
    </location>
</feature>
<accession>A0A265N7M6</accession>
<feature type="domain" description="ABC transmembrane type-1" evidence="8">
    <location>
        <begin position="65"/>
        <end position="256"/>
    </location>
</feature>
<dbReference type="GO" id="GO:0055085">
    <property type="term" value="P:transmembrane transport"/>
    <property type="evidence" value="ECO:0007669"/>
    <property type="project" value="InterPro"/>
</dbReference>
<keyword evidence="4 7" id="KW-0812">Transmembrane</keyword>
<dbReference type="Gene3D" id="1.10.3720.10">
    <property type="entry name" value="MetI-like"/>
    <property type="match status" value="1"/>
</dbReference>
<comment type="subcellular location">
    <subcellularLocation>
        <location evidence="1 7">Cell membrane</location>
        <topology evidence="1 7">Multi-pass membrane protein</topology>
    </subcellularLocation>
</comment>
<dbReference type="OrthoDB" id="187395at2"/>
<evidence type="ECO:0000256" key="5">
    <source>
        <dbReference type="ARBA" id="ARBA00022989"/>
    </source>
</evidence>
<gene>
    <name evidence="9" type="ORF">CIL03_12805</name>
</gene>
<protein>
    <submittedName>
        <fullName evidence="9">ABC transporter permease</fullName>
    </submittedName>
</protein>
<dbReference type="EMBL" id="NPMS01000006">
    <property type="protein sequence ID" value="OZU88012.1"/>
    <property type="molecule type" value="Genomic_DNA"/>
</dbReference>
<evidence type="ECO:0000313" key="10">
    <source>
        <dbReference type="Proteomes" id="UP000216498"/>
    </source>
</evidence>
<feature type="transmembrane region" description="Helical" evidence="7">
    <location>
        <begin position="12"/>
        <end position="30"/>
    </location>
</feature>
<evidence type="ECO:0000256" key="4">
    <source>
        <dbReference type="ARBA" id="ARBA00022692"/>
    </source>
</evidence>
<comment type="similarity">
    <text evidence="7">Belongs to the binding-protein-dependent transport system permease family.</text>
</comment>
<dbReference type="InterPro" id="IPR035906">
    <property type="entry name" value="MetI-like_sf"/>
</dbReference>
<keyword evidence="2 7" id="KW-0813">Transport</keyword>
<organism evidence="9 10">
    <name type="scientific">Virgibacillus indicus</name>
    <dbReference type="NCBI Taxonomy" id="2024554"/>
    <lineage>
        <taxon>Bacteria</taxon>
        <taxon>Bacillati</taxon>
        <taxon>Bacillota</taxon>
        <taxon>Bacilli</taxon>
        <taxon>Bacillales</taxon>
        <taxon>Bacillaceae</taxon>
        <taxon>Virgibacillus</taxon>
    </lineage>
</organism>
<proteinExistence type="inferred from homology"/>
<keyword evidence="3" id="KW-1003">Cell membrane</keyword>
<evidence type="ECO:0000256" key="3">
    <source>
        <dbReference type="ARBA" id="ARBA00022475"/>
    </source>
</evidence>
<evidence type="ECO:0000259" key="8">
    <source>
        <dbReference type="PROSITE" id="PS50928"/>
    </source>
</evidence>
<feature type="transmembrane region" description="Helical" evidence="7">
    <location>
        <begin position="69"/>
        <end position="90"/>
    </location>
</feature>
<feature type="transmembrane region" description="Helical" evidence="7">
    <location>
        <begin position="133"/>
        <end position="156"/>
    </location>
</feature>
<sequence length="271" mass="29931">MFSSLSKRTLVILFSLLIIIPVSMVVITTLKTSDYFYLNPTGLPDAVTFQNFVDIVKENNLHVHFLNSLIVTISTIFLCLFVASMVSFVIMRLKGWKSALLYGVFIVGMMLPAQVNMIPLYGVVDALGLLNSLIGLILVSTTSFMPIVVFIVAGFMKTIPSSMIEASTMDGASEWQIYRKVALPLSAPAMATAAIFIGVMVWNDLLYPLLFVASPDKKTLPLSLLDFQGEYFTNYPMIFSGVLIASLPMIILYIFLQRYFIEGMTAGANKG</sequence>
<evidence type="ECO:0000313" key="9">
    <source>
        <dbReference type="EMBL" id="OZU88012.1"/>
    </source>
</evidence>
<dbReference type="AlphaFoldDB" id="A0A265N7M6"/>